<keyword evidence="2" id="KW-0175">Coiled coil</keyword>
<protein>
    <recommendedName>
        <fullName evidence="4">Remorin C-terminal domain-containing protein</fullName>
    </recommendedName>
</protein>
<feature type="region of interest" description="Disordered" evidence="3">
    <location>
        <begin position="270"/>
        <end position="314"/>
    </location>
</feature>
<gene>
    <name evidence="5" type="ORF">H6P81_004282</name>
</gene>
<dbReference type="PANTHER" id="PTHR31471">
    <property type="entry name" value="OS02G0116800 PROTEIN"/>
    <property type="match status" value="1"/>
</dbReference>
<keyword evidence="6" id="KW-1185">Reference proteome</keyword>
<dbReference type="Proteomes" id="UP000825729">
    <property type="component" value="Unassembled WGS sequence"/>
</dbReference>
<evidence type="ECO:0000259" key="4">
    <source>
        <dbReference type="Pfam" id="PF03763"/>
    </source>
</evidence>
<evidence type="ECO:0000256" key="1">
    <source>
        <dbReference type="ARBA" id="ARBA00005711"/>
    </source>
</evidence>
<dbReference type="InterPro" id="IPR005516">
    <property type="entry name" value="Remorin_C"/>
</dbReference>
<dbReference type="Pfam" id="PF03763">
    <property type="entry name" value="Remorin_C"/>
    <property type="match status" value="1"/>
</dbReference>
<evidence type="ECO:0000256" key="3">
    <source>
        <dbReference type="SAM" id="MobiDB-lite"/>
    </source>
</evidence>
<comment type="caution">
    <text evidence="5">The sequence shown here is derived from an EMBL/GenBank/DDBJ whole genome shotgun (WGS) entry which is preliminary data.</text>
</comment>
<evidence type="ECO:0000256" key="2">
    <source>
        <dbReference type="SAM" id="Coils"/>
    </source>
</evidence>
<feature type="domain" description="Remorin C-terminal" evidence="4">
    <location>
        <begin position="378"/>
        <end position="474"/>
    </location>
</feature>
<name>A0AAV7FGQ4_ARIFI</name>
<reference evidence="5 6" key="1">
    <citation type="submission" date="2021-07" db="EMBL/GenBank/DDBJ databases">
        <title>The Aristolochia fimbriata genome: insights into angiosperm evolution, floral development and chemical biosynthesis.</title>
        <authorList>
            <person name="Jiao Y."/>
        </authorList>
    </citation>
    <scope>NUCLEOTIDE SEQUENCE [LARGE SCALE GENOMIC DNA]</scope>
    <source>
        <strain evidence="5">IBCAS-2021</strain>
        <tissue evidence="5">Leaf</tissue>
    </source>
</reference>
<accession>A0AAV7FGQ4</accession>
<feature type="region of interest" description="Disordered" evidence="3">
    <location>
        <begin position="1"/>
        <end position="30"/>
    </location>
</feature>
<organism evidence="5 6">
    <name type="scientific">Aristolochia fimbriata</name>
    <name type="common">White veined hardy Dutchman's pipe vine</name>
    <dbReference type="NCBI Taxonomy" id="158543"/>
    <lineage>
        <taxon>Eukaryota</taxon>
        <taxon>Viridiplantae</taxon>
        <taxon>Streptophyta</taxon>
        <taxon>Embryophyta</taxon>
        <taxon>Tracheophyta</taxon>
        <taxon>Spermatophyta</taxon>
        <taxon>Magnoliopsida</taxon>
        <taxon>Magnoliidae</taxon>
        <taxon>Piperales</taxon>
        <taxon>Aristolochiaceae</taxon>
        <taxon>Aristolochia</taxon>
    </lineage>
</organism>
<comment type="similarity">
    <text evidence="1">Belongs to the remorin family.</text>
</comment>
<evidence type="ECO:0000313" key="6">
    <source>
        <dbReference type="Proteomes" id="UP000825729"/>
    </source>
</evidence>
<dbReference type="EMBL" id="JAINDJ010000002">
    <property type="protein sequence ID" value="KAG9459774.1"/>
    <property type="molecule type" value="Genomic_DNA"/>
</dbReference>
<dbReference type="AlphaFoldDB" id="A0AAV7FGQ4"/>
<feature type="region of interest" description="Disordered" evidence="3">
    <location>
        <begin position="95"/>
        <end position="127"/>
    </location>
</feature>
<feature type="compositionally biased region" description="Polar residues" evidence="3">
    <location>
        <begin position="287"/>
        <end position="314"/>
    </location>
</feature>
<sequence>MIQRGRVSFETREPASPKSVISSSLSGMDVKSPKCLTTSSVFPSQIESPFEANSSFYANNDGNPFADTFPDPLCKLNLKETSDFVKAFPMARNGSESRGFLDTSSQKRREGASFASNKRFEQAPPTPGRPVFSFSVGNLSRKAFPSKWDDAEKWLISSSCHESPAHDVKQPETSKASKQNEIFQHRRDMFDEKFGDEAKVSGLVACFGGSVSLEAAGGAFQRSSSDVLLKDKFTDNVEPVFPKVQYSEPTQEGFLFGNSGCEAMKDASTEVTPPVEHRDVGTEMTPLGSSTTSRCHTPFKSSSPARHNTPTTTSGPLVLSKSSIDMAELHGCHFAKLELGSQFDSVVSNWSSREEEEEEVSKSLRHFEMDGGRKSVTECRASLWEEEERSKSCIRYQREEAKIQAWVNLQTAKAEAQSRKLEVKIQKMRANLEEKLMKRMAVVHRKAEEWRVAGQLQHSQQIQKAAEQAEKMKKLSNSYTDHSSCGCFPCNSHL</sequence>
<dbReference type="PANTHER" id="PTHR31471:SF3">
    <property type="entry name" value="OS11G0616300 PROTEIN"/>
    <property type="match status" value="1"/>
</dbReference>
<feature type="coiled-coil region" evidence="2">
    <location>
        <begin position="411"/>
        <end position="438"/>
    </location>
</feature>
<proteinExistence type="inferred from homology"/>
<evidence type="ECO:0000313" key="5">
    <source>
        <dbReference type="EMBL" id="KAG9459774.1"/>
    </source>
</evidence>